<dbReference type="AlphaFoldDB" id="A0A537LGL9"/>
<evidence type="ECO:0000256" key="8">
    <source>
        <dbReference type="ARBA" id="ARBA00023098"/>
    </source>
</evidence>
<comment type="caution">
    <text evidence="11">The sequence shown here is derived from an EMBL/GenBank/DDBJ whole genome shotgun (WGS) entry which is preliminary data.</text>
</comment>
<dbReference type="GO" id="GO:0005543">
    <property type="term" value="F:phospholipid binding"/>
    <property type="evidence" value="ECO:0007669"/>
    <property type="project" value="TreeGrafter"/>
</dbReference>
<dbReference type="Pfam" id="PF02684">
    <property type="entry name" value="LpxB"/>
    <property type="match status" value="1"/>
</dbReference>
<evidence type="ECO:0000256" key="7">
    <source>
        <dbReference type="ARBA" id="ARBA00022679"/>
    </source>
</evidence>
<keyword evidence="5" id="KW-0441">Lipid A biosynthesis</keyword>
<dbReference type="EC" id="2.4.1.182" evidence="2 10"/>
<gene>
    <name evidence="11" type="ORF">E6G99_07820</name>
</gene>
<organism evidence="11 12">
    <name type="scientific">Candidatus Segetimicrobium genomatis</name>
    <dbReference type="NCBI Taxonomy" id="2569760"/>
    <lineage>
        <taxon>Bacteria</taxon>
        <taxon>Bacillati</taxon>
        <taxon>Candidatus Sysuimicrobiota</taxon>
        <taxon>Candidatus Sysuimicrobiia</taxon>
        <taxon>Candidatus Sysuimicrobiales</taxon>
        <taxon>Candidatus Segetimicrobiaceae</taxon>
        <taxon>Candidatus Segetimicrobium</taxon>
    </lineage>
</organism>
<evidence type="ECO:0000313" key="12">
    <source>
        <dbReference type="Proteomes" id="UP000318661"/>
    </source>
</evidence>
<dbReference type="GO" id="GO:0016020">
    <property type="term" value="C:membrane"/>
    <property type="evidence" value="ECO:0007669"/>
    <property type="project" value="GOC"/>
</dbReference>
<reference evidence="11 12" key="1">
    <citation type="journal article" date="2019" name="Nat. Microbiol.">
        <title>Mediterranean grassland soil C-N compound turnover is dependent on rainfall and depth, and is mediated by genomically divergent microorganisms.</title>
        <authorList>
            <person name="Diamond S."/>
            <person name="Andeer P.F."/>
            <person name="Li Z."/>
            <person name="Crits-Christoph A."/>
            <person name="Burstein D."/>
            <person name="Anantharaman K."/>
            <person name="Lane K.R."/>
            <person name="Thomas B.C."/>
            <person name="Pan C."/>
            <person name="Northen T.R."/>
            <person name="Banfield J.F."/>
        </authorList>
    </citation>
    <scope>NUCLEOTIDE SEQUENCE [LARGE SCALE GENOMIC DNA]</scope>
    <source>
        <strain evidence="11">NP_2</strain>
    </source>
</reference>
<comment type="catalytic activity">
    <reaction evidence="9">
        <text>a lipid X + a UDP-2-N,3-O-bis[(3R)-3-hydroxyacyl]-alpha-D-glucosamine = a lipid A disaccharide + UDP + H(+)</text>
        <dbReference type="Rhea" id="RHEA:67828"/>
        <dbReference type="ChEBI" id="CHEBI:15378"/>
        <dbReference type="ChEBI" id="CHEBI:58223"/>
        <dbReference type="ChEBI" id="CHEBI:137748"/>
        <dbReference type="ChEBI" id="CHEBI:176338"/>
        <dbReference type="ChEBI" id="CHEBI:176343"/>
        <dbReference type="EC" id="2.4.1.182"/>
    </reaction>
</comment>
<dbReference type="GO" id="GO:0009245">
    <property type="term" value="P:lipid A biosynthetic process"/>
    <property type="evidence" value="ECO:0007669"/>
    <property type="project" value="UniProtKB-UniRule"/>
</dbReference>
<dbReference type="SUPFAM" id="SSF53756">
    <property type="entry name" value="UDP-Glycosyltransferase/glycogen phosphorylase"/>
    <property type="match status" value="1"/>
</dbReference>
<dbReference type="Gene3D" id="3.40.50.2000">
    <property type="entry name" value="Glycogen Phosphorylase B"/>
    <property type="match status" value="1"/>
</dbReference>
<dbReference type="PANTHER" id="PTHR30372">
    <property type="entry name" value="LIPID-A-DISACCHARIDE SYNTHASE"/>
    <property type="match status" value="1"/>
</dbReference>
<accession>A0A537LGL9</accession>
<keyword evidence="8" id="KW-0443">Lipid metabolism</keyword>
<name>A0A537LGL9_9BACT</name>
<evidence type="ECO:0000256" key="3">
    <source>
        <dbReference type="ARBA" id="ARBA00020902"/>
    </source>
</evidence>
<dbReference type="Proteomes" id="UP000318661">
    <property type="component" value="Unassembled WGS sequence"/>
</dbReference>
<evidence type="ECO:0000256" key="1">
    <source>
        <dbReference type="ARBA" id="ARBA00002056"/>
    </source>
</evidence>
<comment type="function">
    <text evidence="1">Condensation of UDP-2,3-diacylglucosamine and 2,3-diacylglucosamine-1-phosphate to form lipid A disaccharide, a precursor of lipid A, a phosphorylated glycolipid that anchors the lipopolysaccharide to the outer membrane of the cell.</text>
</comment>
<evidence type="ECO:0000256" key="9">
    <source>
        <dbReference type="ARBA" id="ARBA00048975"/>
    </source>
</evidence>
<evidence type="ECO:0000256" key="2">
    <source>
        <dbReference type="ARBA" id="ARBA00012687"/>
    </source>
</evidence>
<dbReference type="PANTHER" id="PTHR30372:SF4">
    <property type="entry name" value="LIPID-A-DISACCHARIDE SYNTHASE, MITOCHONDRIAL-RELATED"/>
    <property type="match status" value="1"/>
</dbReference>
<evidence type="ECO:0000256" key="4">
    <source>
        <dbReference type="ARBA" id="ARBA00022516"/>
    </source>
</evidence>
<evidence type="ECO:0000256" key="5">
    <source>
        <dbReference type="ARBA" id="ARBA00022556"/>
    </source>
</evidence>
<keyword evidence="6 11" id="KW-0328">Glycosyltransferase</keyword>
<dbReference type="InterPro" id="IPR003835">
    <property type="entry name" value="Glyco_trans_19"/>
</dbReference>
<protein>
    <recommendedName>
        <fullName evidence="3 10">Lipid-A-disaccharide synthase</fullName>
        <ecNumber evidence="2 10">2.4.1.182</ecNumber>
    </recommendedName>
</protein>
<evidence type="ECO:0000256" key="6">
    <source>
        <dbReference type="ARBA" id="ARBA00022676"/>
    </source>
</evidence>
<keyword evidence="7 11" id="KW-0808">Transferase</keyword>
<evidence type="ECO:0000256" key="10">
    <source>
        <dbReference type="NCBIfam" id="TIGR00215"/>
    </source>
</evidence>
<dbReference type="NCBIfam" id="TIGR00215">
    <property type="entry name" value="lpxB"/>
    <property type="match status" value="1"/>
</dbReference>
<sequence length="397" mass="43234">MPTRLALRWSGWTWLRPADRGNNIFIVAGEVSGDMAAASLAAEIIRLDPAATLRGIGGPRMAAAGVTILAESSTWSVIGHVDPLLRLRTHLRRLRQVEEMIRRSAPALLVLVDFAAFNLRLAELLRGAFPVVYYFPPMVSVRRGNRAAKVARLRMRLLATLRREADAYRAVGADVEFVGHPAVDVVHPTMDVPAARRRFGVPVDGPIVGLMPGSRPQEIRAHLPVMLDAARALRAARPELWFLLPVPTEYLARLVEPPVMASGLPVRVVPEIYDAMAASDVLVAATGTATLEAAVLGIPMVAVYHLPWLSWRIAKRIASVPYAALPNILAGREIVPELLQDQMRGDAIAHIVQMLLTDAQQRAAMRAALREVAADLGPPGVAARAAQHVLMRLSRAR</sequence>
<dbReference type="EMBL" id="VBAJ01000196">
    <property type="protein sequence ID" value="TMJ07092.1"/>
    <property type="molecule type" value="Genomic_DNA"/>
</dbReference>
<dbReference type="GO" id="GO:0008915">
    <property type="term" value="F:lipid-A-disaccharide synthase activity"/>
    <property type="evidence" value="ECO:0007669"/>
    <property type="project" value="UniProtKB-UniRule"/>
</dbReference>
<proteinExistence type="predicted"/>
<keyword evidence="4" id="KW-0444">Lipid biosynthesis</keyword>
<evidence type="ECO:0000313" key="11">
    <source>
        <dbReference type="EMBL" id="TMJ07092.1"/>
    </source>
</evidence>